<dbReference type="GO" id="GO:0051607">
    <property type="term" value="P:defense response to virus"/>
    <property type="evidence" value="ECO:0007669"/>
    <property type="project" value="UniProtKB-KW"/>
</dbReference>
<evidence type="ECO:0000256" key="1">
    <source>
        <dbReference type="ARBA" id="ARBA00023118"/>
    </source>
</evidence>
<organism evidence="3 4">
    <name type="scientific">Anoxybacter fermentans</name>
    <dbReference type="NCBI Taxonomy" id="1323375"/>
    <lineage>
        <taxon>Bacteria</taxon>
        <taxon>Bacillati</taxon>
        <taxon>Bacillota</taxon>
        <taxon>Clostridia</taxon>
        <taxon>Halanaerobiales</taxon>
        <taxon>Anoxybacter</taxon>
    </lineage>
</organism>
<dbReference type="EMBL" id="CP016379">
    <property type="protein sequence ID" value="AZR71956.1"/>
    <property type="molecule type" value="Genomic_DNA"/>
</dbReference>
<evidence type="ECO:0000313" key="4">
    <source>
        <dbReference type="Proteomes" id="UP000267250"/>
    </source>
</evidence>
<dbReference type="InterPro" id="IPR005537">
    <property type="entry name" value="RAMP_III_fam"/>
</dbReference>
<dbReference type="Pfam" id="PF03787">
    <property type="entry name" value="RAMPs"/>
    <property type="match status" value="1"/>
</dbReference>
<dbReference type="NCBIfam" id="TIGR02580">
    <property type="entry name" value="cas_RAMP_Cmr4"/>
    <property type="match status" value="1"/>
</dbReference>
<feature type="domain" description="CRISPR type III-associated protein" evidence="2">
    <location>
        <begin position="9"/>
        <end position="287"/>
    </location>
</feature>
<dbReference type="PANTHER" id="PTHR36700">
    <property type="entry name" value="CRISPR SYSTEM CMR SUBUNIT CMR4"/>
    <property type="match status" value="1"/>
</dbReference>
<reference evidence="3 4" key="1">
    <citation type="submission" date="2016-07" db="EMBL/GenBank/DDBJ databases">
        <title>Genome and transcriptome analysis of iron-reducing fermentative bacteria Anoxybacter fermentans.</title>
        <authorList>
            <person name="Zeng X."/>
            <person name="Shao Z."/>
        </authorList>
    </citation>
    <scope>NUCLEOTIDE SEQUENCE [LARGE SCALE GENOMIC DNA]</scope>
    <source>
        <strain evidence="3 4">DY22613</strain>
    </source>
</reference>
<keyword evidence="1" id="KW-0051">Antiviral defense</keyword>
<dbReference type="InterPro" id="IPR013410">
    <property type="entry name" value="CRISPR-assoc_RAMP_Cmr4"/>
</dbReference>
<dbReference type="OrthoDB" id="9789361at2"/>
<sequence>MEIRKYLGKALDPIHIGAGGYRLGRVDNTIVREPATDVPKIPGTSLAGAIREYATFYLQEKDEKCKNQNDEGEKRRCAEEKAKEYFGDEKRQGMLRFYDAQILFFPVSSINGTVWITTKDLIKYWLGDIKNSDGEEIKIPRDIEDEAYIIRWVNDKKPDKLNLGWLLLVVGSQFNDDNSEIITLPLELKDFIKKIVLVSDKLFSHIVNDNLEVRTSVRIDSTTGTAAEGALFTYEAIPRGTVFGFEIIEDKRRGEKNEVDGMIKAAFKYLKLLGVGGMGTRGFGRLEILWPPVDSEKKIEKREGEGDND</sequence>
<proteinExistence type="predicted"/>
<evidence type="ECO:0000313" key="3">
    <source>
        <dbReference type="EMBL" id="AZR71956.1"/>
    </source>
</evidence>
<dbReference type="AlphaFoldDB" id="A0A3S9SUJ6"/>
<dbReference type="PANTHER" id="PTHR36700:SF1">
    <property type="entry name" value="CRISPR SYSTEM CMR SUBUNIT CMR4"/>
    <property type="match status" value="1"/>
</dbReference>
<protein>
    <submittedName>
        <fullName evidence="3">Type III-B CRISPR module RAMP protein Cmr4</fullName>
    </submittedName>
</protein>
<accession>A0A3S9SUJ6</accession>
<name>A0A3S9SUJ6_9FIRM</name>
<dbReference type="KEGG" id="aft:BBF96_00170"/>
<evidence type="ECO:0000259" key="2">
    <source>
        <dbReference type="Pfam" id="PF03787"/>
    </source>
</evidence>
<dbReference type="RefSeq" id="WP_127015287.1">
    <property type="nucleotide sequence ID" value="NZ_CP016379.1"/>
</dbReference>
<keyword evidence="4" id="KW-1185">Reference proteome</keyword>
<gene>
    <name evidence="3" type="ORF">BBF96_00170</name>
</gene>
<dbReference type="Proteomes" id="UP000267250">
    <property type="component" value="Chromosome"/>
</dbReference>